<dbReference type="AlphaFoldDB" id="A0A1I5A1K8"/>
<dbReference type="Proteomes" id="UP000198769">
    <property type="component" value="Unassembled WGS sequence"/>
</dbReference>
<organism evidence="1 2">
    <name type="scientific">Chryseobacterium oleae</name>
    <dbReference type="NCBI Taxonomy" id="491207"/>
    <lineage>
        <taxon>Bacteria</taxon>
        <taxon>Pseudomonadati</taxon>
        <taxon>Bacteroidota</taxon>
        <taxon>Flavobacteriia</taxon>
        <taxon>Flavobacteriales</taxon>
        <taxon>Weeksellaceae</taxon>
        <taxon>Chryseobacterium group</taxon>
        <taxon>Chryseobacterium</taxon>
    </lineage>
</organism>
<gene>
    <name evidence="1" type="ORF">SAMN05421594_3253</name>
</gene>
<accession>A0A1I5A1K8</accession>
<proteinExistence type="predicted"/>
<reference evidence="2" key="1">
    <citation type="submission" date="2016-10" db="EMBL/GenBank/DDBJ databases">
        <authorList>
            <person name="Varghese N."/>
            <person name="Submissions S."/>
        </authorList>
    </citation>
    <scope>NUCLEOTIDE SEQUENCE [LARGE SCALE GENOMIC DNA]</scope>
    <source>
        <strain evidence="2">DSM 25575</strain>
    </source>
</reference>
<dbReference type="EMBL" id="FOVD01000005">
    <property type="protein sequence ID" value="SFN56316.1"/>
    <property type="molecule type" value="Genomic_DNA"/>
</dbReference>
<name>A0A1I5A1K8_CHROL</name>
<dbReference type="RefSeq" id="WP_090025453.1">
    <property type="nucleotide sequence ID" value="NZ_FOVD01000005.1"/>
</dbReference>
<keyword evidence="2" id="KW-1185">Reference proteome</keyword>
<sequence length="225" mass="25117">MAGEDSRIHGYNAVYRTQQPVKFHSFELDSKNKPKNFIYQKVTIDGPGASVNDHQGHIVPQNTLNLVLNPLMKDMAKNCNNTSQVENFIKNSWMQSVYDYGKKIGAPMFIFGDDDPETKVGGFFSIVTWNPVNICRAPEDKNRGGVPGETIDTQVEQYLANHQADQGVNAAWLSSLQALMKDSKNVDKIKDYIATCSDTLSGQVNKGIGYYAFPWKYTGKVLSPK</sequence>
<evidence type="ECO:0000313" key="2">
    <source>
        <dbReference type="Proteomes" id="UP000198769"/>
    </source>
</evidence>
<evidence type="ECO:0000313" key="1">
    <source>
        <dbReference type="EMBL" id="SFN56316.1"/>
    </source>
</evidence>
<dbReference type="OrthoDB" id="1236371at2"/>
<protein>
    <submittedName>
        <fullName evidence="1">Uncharacterized protein</fullName>
    </submittedName>
</protein>